<dbReference type="EMBL" id="CYSB01000010">
    <property type="protein sequence ID" value="CUH64361.1"/>
    <property type="molecule type" value="Genomic_DNA"/>
</dbReference>
<accession>A0A0P1FYR2</accession>
<reference evidence="2 4" key="1">
    <citation type="submission" date="2015-09" db="EMBL/GenBank/DDBJ databases">
        <authorList>
            <consortium name="Swine Surveillance"/>
        </authorList>
    </citation>
    <scope>NUCLEOTIDE SEQUENCE [LARGE SCALE GENOMIC DNA]</scope>
    <source>
        <strain evidence="2 4">5120</strain>
    </source>
</reference>
<organism evidence="2 4">
    <name type="scientific">Thalassovita autumnalis</name>
    <dbReference type="NCBI Taxonomy" id="2072972"/>
    <lineage>
        <taxon>Bacteria</taxon>
        <taxon>Pseudomonadati</taxon>
        <taxon>Pseudomonadota</taxon>
        <taxon>Alphaproteobacteria</taxon>
        <taxon>Rhodobacterales</taxon>
        <taxon>Roseobacteraceae</taxon>
        <taxon>Thalassovita</taxon>
    </lineage>
</organism>
<dbReference type="Proteomes" id="UP000051887">
    <property type="component" value="Unassembled WGS sequence"/>
</dbReference>
<name>A0A0P1FYR2_9RHOB</name>
<evidence type="ECO:0000313" key="1">
    <source>
        <dbReference type="EMBL" id="CUH64361.1"/>
    </source>
</evidence>
<evidence type="ECO:0000313" key="2">
    <source>
        <dbReference type="EMBL" id="CUH74385.1"/>
    </source>
</evidence>
<keyword evidence="3" id="KW-1185">Reference proteome</keyword>
<dbReference type="EMBL" id="CYSC01000047">
    <property type="protein sequence ID" value="CUH74385.1"/>
    <property type="molecule type" value="Genomic_DNA"/>
</dbReference>
<evidence type="ECO:0000313" key="3">
    <source>
        <dbReference type="Proteomes" id="UP000051086"/>
    </source>
</evidence>
<dbReference type="RefSeq" id="WP_058245502.1">
    <property type="nucleotide sequence ID" value="NZ_CYSB01000010.1"/>
</dbReference>
<dbReference type="Proteomes" id="UP000051086">
    <property type="component" value="Unassembled WGS sequence"/>
</dbReference>
<protein>
    <submittedName>
        <fullName evidence="2">NADH-dependant formate dehydrogenase delta subunit FdsD</fullName>
    </submittedName>
</protein>
<sequence>MKPEKLIYMANQIATFFESKKEAEGIEGVAAHISDFWEPRMRDQLSEIIAAGGQGLKPLVLKAAPQIRKPVEID</sequence>
<reference evidence="1 3" key="2">
    <citation type="submission" date="2015-09" db="EMBL/GenBank/DDBJ databases">
        <authorList>
            <person name="Rodrigo-Torres L."/>
            <person name="Arahal D.R."/>
        </authorList>
    </citation>
    <scope>NUCLEOTIDE SEQUENCE [LARGE SCALE GENOMIC DNA]</scope>
    <source>
        <strain evidence="1 3">CECT 5118</strain>
    </source>
</reference>
<dbReference type="Pfam" id="PF11390">
    <property type="entry name" value="FdsD"/>
    <property type="match status" value="1"/>
</dbReference>
<dbReference type="AlphaFoldDB" id="A0A0P1FYR2"/>
<evidence type="ECO:0000313" key="4">
    <source>
        <dbReference type="Proteomes" id="UP000051887"/>
    </source>
</evidence>
<dbReference type="InterPro" id="IPR021074">
    <property type="entry name" value="Formate_DH_dsu"/>
</dbReference>
<proteinExistence type="predicted"/>
<gene>
    <name evidence="1" type="ORF">TL5118_00852</name>
    <name evidence="2" type="ORF">TL5120_04205</name>
</gene>
<dbReference type="OrthoDB" id="7409377at2"/>